<evidence type="ECO:0000313" key="6">
    <source>
        <dbReference type="Proteomes" id="UP001341281"/>
    </source>
</evidence>
<sequence>MAIVRTGAGVRLPRLDAGSPEATEDDEEESGATPSQDSEPDGSSAGGDDDDEVENGDGGDERPEEVEMMEAEVDEGEDLDQQEELELEEEEEERDSGMGSDELDVAELGEPGAEMCQVGDQSVAVPLELYDLPGLVDVLSLDAWNTLLSDDERLRLAALMPDMDQDNFARTLVELLAGQNFHFGSPLAALFERLRGGLCDPRVDLYRRGARFAERRKHYYWLQSYHNSMVRGLWEVKDCWKGREGYGLAERLKMLDTLKAQRQQREALASARRAGSETDSESRESGEQQVLARPRPDKAGHKKAGKSGKDRAKGLLRVGVQKGADEEYIGGPGRDAAVALSELSRKDNVYGYDSGSHRGKHHRSIDGLYSEELEYERDFSRARLPRLLPKPLKKKEQPASYDGNLYGNNYRDNHTASPYYYGRNPSASQGVTVAAAYDPPYFDTRRNARYSERDWVQGGKGVQSKALVGDEMHWPAGSHAGNIDDWQKGHSAGGYRSRKDQAGYGPKIKSYKSIEQQVNDARAGSEPRGMSSQVKVAGKSSSQSDRIGQKHSRSNAVYAQSEETESDSSEQLEDGGGVHFLERKPERQHSGFHRPAHGAKKSSKPAKVVKMKYPTADADLEPVKSKGFKGKVRDVGHLRDVDVVMSEQISDVMKPPAANGERKRKGMANLDMHVYDNSEPQEIHENANDSSRLAESEKHANRSGHAVQDSNGDFGGTERGSSGPKKTKGKVEVPSLDEHGEHMPSAPKVAENIGGSKKKSKKKPESTTELVTTAEPAAVVPENNVVAVEPEKPVKVEKPKKKYVPITPTIHSGFSFSVVHLLTAVKKAMVAPAENTSAVAKQPDGEEGKKWFSNEEPGKMPQEQSTTEQAQQVLDGADASTAEQTVSINAPALTVQEIVNRIKSNPGDPRILETQEPLQDLVRGVLKVLSSRTAPLGAKGWKALVAYEKSNKSWFWVGPVPTVSSYDDPDEETSAEAWSIPHKMLVKLVDAFSNWLNSGQETLKQIGSLPPPPPPNPANLDLKERFKELRAQKSLNTISPSSEEARKYFQKEEFLRYSIPDRAFCYTAADGEKSIVAPLRRGGGKPTAKARGHPMLLPDRPPHVTILCLVRDAASRLPARTGTRADVCTLLRDSQYLNHEEANKEAAVNQVVSGALDRLHYERDPCVLYDNDKKLWTYLHRGREEEDFEDDGTSSTKKWKRPRKDPSDPAEPGAANDDFDDDGTGTPLANNAKKLKTEHGDPTLSGEANDEGDHVTQNPSSSCLEGEPALKVVPSSKNYEESGGAVYIDDIPNDDGLNSVDAKPGSRTDDNPVICQSLPEQNKNNTTIPDNTTIPTLP</sequence>
<name>A0AAQ3XFI9_PASNO</name>
<dbReference type="InterPro" id="IPR044867">
    <property type="entry name" value="DEUBAD_dom"/>
</dbReference>
<evidence type="ECO:0000256" key="3">
    <source>
        <dbReference type="SAM" id="MobiDB-lite"/>
    </source>
</evidence>
<feature type="region of interest" description="Disordered" evidence="3">
    <location>
        <begin position="266"/>
        <end position="315"/>
    </location>
</feature>
<keyword evidence="2" id="KW-0539">Nucleus</keyword>
<reference evidence="5 6" key="1">
    <citation type="submission" date="2024-02" db="EMBL/GenBank/DDBJ databases">
        <title>High-quality chromosome-scale genome assembly of Pensacola bahiagrass (Paspalum notatum Flugge var. saurae).</title>
        <authorList>
            <person name="Vega J.M."/>
            <person name="Podio M."/>
            <person name="Orjuela J."/>
            <person name="Siena L.A."/>
            <person name="Pessino S.C."/>
            <person name="Combes M.C."/>
            <person name="Mariac C."/>
            <person name="Albertini E."/>
            <person name="Pupilli F."/>
            <person name="Ortiz J.P.A."/>
            <person name="Leblanc O."/>
        </authorList>
    </citation>
    <scope>NUCLEOTIDE SEQUENCE [LARGE SCALE GENOMIC DNA]</scope>
    <source>
        <strain evidence="5">R1</strain>
        <tissue evidence="5">Leaf</tissue>
    </source>
</reference>
<evidence type="ECO:0000256" key="1">
    <source>
        <dbReference type="ARBA" id="ARBA00004123"/>
    </source>
</evidence>
<evidence type="ECO:0000259" key="4">
    <source>
        <dbReference type="PROSITE" id="PS51916"/>
    </source>
</evidence>
<evidence type="ECO:0000256" key="2">
    <source>
        <dbReference type="ARBA" id="ARBA00023242"/>
    </source>
</evidence>
<feature type="compositionally biased region" description="Basic and acidic residues" evidence="3">
    <location>
        <begin position="843"/>
        <end position="858"/>
    </location>
</feature>
<protein>
    <recommendedName>
        <fullName evidence="4">DEUBAD domain-containing protein</fullName>
    </recommendedName>
</protein>
<dbReference type="Proteomes" id="UP001341281">
    <property type="component" value="Chromosome 10"/>
</dbReference>
<feature type="domain" description="DEUBAD" evidence="4">
    <location>
        <begin position="126"/>
        <end position="239"/>
    </location>
</feature>
<keyword evidence="6" id="KW-1185">Reference proteome</keyword>
<feature type="region of interest" description="Disordered" evidence="3">
    <location>
        <begin position="836"/>
        <end position="869"/>
    </location>
</feature>
<feature type="region of interest" description="Disordered" evidence="3">
    <location>
        <begin position="476"/>
        <end position="608"/>
    </location>
</feature>
<feature type="compositionally biased region" description="Acidic residues" evidence="3">
    <location>
        <begin position="562"/>
        <end position="573"/>
    </location>
</feature>
<dbReference type="CDD" id="cd21865">
    <property type="entry name" value="DEUBAD_NFRKB"/>
    <property type="match status" value="1"/>
</dbReference>
<dbReference type="EMBL" id="CP144754">
    <property type="protein sequence ID" value="WVZ95981.1"/>
    <property type="molecule type" value="Genomic_DNA"/>
</dbReference>
<dbReference type="InterPro" id="IPR024867">
    <property type="entry name" value="NFRKB"/>
</dbReference>
<dbReference type="PROSITE" id="PS51916">
    <property type="entry name" value="DEUBAD"/>
    <property type="match status" value="1"/>
</dbReference>
<feature type="region of interest" description="Disordered" evidence="3">
    <location>
        <begin position="1077"/>
        <end position="1096"/>
    </location>
</feature>
<feature type="region of interest" description="Disordered" evidence="3">
    <location>
        <begin position="1"/>
        <end position="100"/>
    </location>
</feature>
<comment type="subcellular location">
    <subcellularLocation>
        <location evidence="1">Nucleus</location>
    </subcellularLocation>
</comment>
<feature type="compositionally biased region" description="Basic and acidic residues" evidence="3">
    <location>
        <begin position="274"/>
        <end position="286"/>
    </location>
</feature>
<feature type="compositionally biased region" description="Basic and acidic residues" evidence="3">
    <location>
        <begin position="580"/>
        <end position="589"/>
    </location>
</feature>
<dbReference type="GO" id="GO:0031011">
    <property type="term" value="C:Ino80 complex"/>
    <property type="evidence" value="ECO:0007669"/>
    <property type="project" value="InterPro"/>
</dbReference>
<dbReference type="Pfam" id="PF25793">
    <property type="entry name" value="WHD_2nd_NFRKB"/>
    <property type="match status" value="1"/>
</dbReference>
<feature type="compositionally biased region" description="Basic residues" evidence="3">
    <location>
        <begin position="590"/>
        <end position="608"/>
    </location>
</feature>
<feature type="region of interest" description="Disordered" evidence="3">
    <location>
        <begin position="652"/>
        <end position="776"/>
    </location>
</feature>
<gene>
    <name evidence="5" type="ORF">U9M48_041678</name>
</gene>
<feature type="compositionally biased region" description="Low complexity" evidence="3">
    <location>
        <begin position="1322"/>
        <end position="1338"/>
    </location>
</feature>
<proteinExistence type="predicted"/>
<feature type="compositionally biased region" description="Polar residues" evidence="3">
    <location>
        <begin position="530"/>
        <end position="546"/>
    </location>
</feature>
<dbReference type="PANTHER" id="PTHR13052:SF0">
    <property type="entry name" value="DNA-BINDING PROTEIN-LIKE"/>
    <property type="match status" value="1"/>
</dbReference>
<dbReference type="PANTHER" id="PTHR13052">
    <property type="entry name" value="NFRKB-RELATED"/>
    <property type="match status" value="1"/>
</dbReference>
<evidence type="ECO:0000313" key="5">
    <source>
        <dbReference type="EMBL" id="WVZ95981.1"/>
    </source>
</evidence>
<feature type="compositionally biased region" description="Basic and acidic residues" evidence="3">
    <location>
        <begin position="673"/>
        <end position="700"/>
    </location>
</feature>
<feature type="region of interest" description="Disordered" evidence="3">
    <location>
        <begin position="389"/>
        <end position="408"/>
    </location>
</feature>
<accession>A0AAQ3XFI9</accession>
<dbReference type="InterPro" id="IPR057748">
    <property type="entry name" value="NFRKB_WH_2"/>
</dbReference>
<feature type="compositionally biased region" description="Acidic residues" evidence="3">
    <location>
        <begin position="47"/>
        <end position="94"/>
    </location>
</feature>
<feature type="region of interest" description="Disordered" evidence="3">
    <location>
        <begin position="1185"/>
        <end position="1338"/>
    </location>
</feature>
<organism evidence="5 6">
    <name type="scientific">Paspalum notatum var. saurae</name>
    <dbReference type="NCBI Taxonomy" id="547442"/>
    <lineage>
        <taxon>Eukaryota</taxon>
        <taxon>Viridiplantae</taxon>
        <taxon>Streptophyta</taxon>
        <taxon>Embryophyta</taxon>
        <taxon>Tracheophyta</taxon>
        <taxon>Spermatophyta</taxon>
        <taxon>Magnoliopsida</taxon>
        <taxon>Liliopsida</taxon>
        <taxon>Poales</taxon>
        <taxon>Poaceae</taxon>
        <taxon>PACMAD clade</taxon>
        <taxon>Panicoideae</taxon>
        <taxon>Andropogonodae</taxon>
        <taxon>Paspaleae</taxon>
        <taxon>Paspalinae</taxon>
        <taxon>Paspalum</taxon>
    </lineage>
</organism>